<gene>
    <name evidence="1" type="ORF">QF4000112</name>
</gene>
<proteinExistence type="predicted"/>
<organism evidence="1">
    <name type="scientific">Ectropis obliqua nucleopolyhedrovirus</name>
    <dbReference type="NCBI Taxonomy" id="59376"/>
    <lineage>
        <taxon>Viruses</taxon>
        <taxon>Viruses incertae sedis</taxon>
        <taxon>Naldaviricetes</taxon>
        <taxon>Lefavirales</taxon>
        <taxon>Baculoviridae</taxon>
        <taxon>Alphabaculovirus</taxon>
        <taxon>Alphabaculovirus ecobliquae</taxon>
    </lineage>
</organism>
<evidence type="ECO:0000313" key="1">
    <source>
        <dbReference type="EMBL" id="QWV59698.1"/>
    </source>
</evidence>
<name>A0A8F2PND2_9ABAC</name>
<protein>
    <submittedName>
        <fullName evidence="1">Uncharacterized protein</fullName>
    </submittedName>
</protein>
<sequence>MNYVIVVVTYSSNADQNKKFAKTQKRRFTRMYHKKFTKQRLVKQLPKNQRKLYF</sequence>
<accession>A0A8F2PND2</accession>
<reference evidence="1" key="1">
    <citation type="submission" date="2021-06" db="EMBL/GenBank/DDBJ databases">
        <authorList>
            <person name="Xiao Q."/>
            <person name="Zhang X.X."/>
            <person name="Tang M.J."/>
        </authorList>
    </citation>
    <scope>NUCLEOTIDE SEQUENCE</scope>
    <source>
        <strain evidence="1">QF4</strain>
    </source>
</reference>
<dbReference type="EMBL" id="MZ394738">
    <property type="protein sequence ID" value="QWV59698.1"/>
    <property type="molecule type" value="Genomic_DNA"/>
</dbReference>